<dbReference type="STRING" id="100816.A0A175VZK5"/>
<name>A0A175VZK5_9PEZI</name>
<dbReference type="OrthoDB" id="3786931at2759"/>
<proteinExistence type="predicted"/>
<accession>A0A175VZK5</accession>
<evidence type="ECO:0000313" key="1">
    <source>
        <dbReference type="EMBL" id="KXX76886.1"/>
    </source>
</evidence>
<dbReference type="EMBL" id="LCTW02000188">
    <property type="protein sequence ID" value="KXX76886.1"/>
    <property type="molecule type" value="Genomic_DNA"/>
</dbReference>
<gene>
    <name evidence="1" type="ORF">MMYC01_207838</name>
</gene>
<organism evidence="1 2">
    <name type="scientific">Madurella mycetomatis</name>
    <dbReference type="NCBI Taxonomy" id="100816"/>
    <lineage>
        <taxon>Eukaryota</taxon>
        <taxon>Fungi</taxon>
        <taxon>Dikarya</taxon>
        <taxon>Ascomycota</taxon>
        <taxon>Pezizomycotina</taxon>
        <taxon>Sordariomycetes</taxon>
        <taxon>Sordariomycetidae</taxon>
        <taxon>Sordariales</taxon>
        <taxon>Sordariales incertae sedis</taxon>
        <taxon>Madurella</taxon>
    </lineage>
</organism>
<reference evidence="1 2" key="1">
    <citation type="journal article" date="2016" name="Genome Announc.">
        <title>Genome Sequence of Madurella mycetomatis mm55, Isolated from a Human Mycetoma Case in Sudan.</title>
        <authorList>
            <person name="Smit S."/>
            <person name="Derks M.F."/>
            <person name="Bervoets S."/>
            <person name="Fahal A."/>
            <person name="van Leeuwen W."/>
            <person name="van Belkum A."/>
            <person name="van de Sande W.W."/>
        </authorList>
    </citation>
    <scope>NUCLEOTIDE SEQUENCE [LARGE SCALE GENOMIC DNA]</scope>
    <source>
        <strain evidence="2">mm55</strain>
    </source>
</reference>
<comment type="caution">
    <text evidence="1">The sequence shown here is derived from an EMBL/GenBank/DDBJ whole genome shotgun (WGS) entry which is preliminary data.</text>
</comment>
<protein>
    <submittedName>
        <fullName evidence="1">Uncharacterized protein</fullName>
    </submittedName>
</protein>
<evidence type="ECO:0000313" key="2">
    <source>
        <dbReference type="Proteomes" id="UP000078237"/>
    </source>
</evidence>
<dbReference type="Proteomes" id="UP000078237">
    <property type="component" value="Unassembled WGS sequence"/>
</dbReference>
<dbReference type="AlphaFoldDB" id="A0A175VZK5"/>
<dbReference type="VEuPathDB" id="FungiDB:MMYC01_207838"/>
<keyword evidence="2" id="KW-1185">Reference proteome</keyword>
<sequence>MAVVLGNRDPVHDPLEQLTDDAVAELASLLRYFPPDSHLSTCALSRTFLDAQRAAAESSRFPRQLRAAPAHAVRTLLRGPFADDWFSPLCPSHRRLDGGLVGHLFRLLRVEVSRGCDSVRRFVAAAAGAPGDGEGHRPATASEGMEAAAARVVDELSSLVELYLSAEQVDRYFGRFATRGRFDLLQSGCPACVLAVVGGRGVC</sequence>